<dbReference type="PANTHER" id="PTHR46391:SF21">
    <property type="entry name" value="BZIP DOMAIN-CONTAINING PROTEIN"/>
    <property type="match status" value="1"/>
</dbReference>
<keyword evidence="4" id="KW-0539">Nucleus</keyword>
<dbReference type="AlphaFoldDB" id="A0A2P5EK16"/>
<dbReference type="InterPro" id="IPR004827">
    <property type="entry name" value="bZIP"/>
</dbReference>
<reference evidence="7" key="1">
    <citation type="submission" date="2016-06" db="EMBL/GenBank/DDBJ databases">
        <title>Parallel loss of symbiosis genes in relatives of nitrogen-fixing non-legume Parasponia.</title>
        <authorList>
            <person name="Van Velzen R."/>
            <person name="Holmer R."/>
            <person name="Bu F."/>
            <person name="Rutten L."/>
            <person name="Van Zeijl A."/>
            <person name="Liu W."/>
            <person name="Santuari L."/>
            <person name="Cao Q."/>
            <person name="Sharma T."/>
            <person name="Shen D."/>
            <person name="Roswanjaya Y."/>
            <person name="Wardhani T."/>
            <person name="Kalhor M.S."/>
            <person name="Jansen J."/>
            <person name="Van den Hoogen J."/>
            <person name="Gungor B."/>
            <person name="Hartog M."/>
            <person name="Hontelez J."/>
            <person name="Verver J."/>
            <person name="Yang W.-C."/>
            <person name="Schijlen E."/>
            <person name="Repin R."/>
            <person name="Schilthuizen M."/>
            <person name="Schranz E."/>
            <person name="Heidstra R."/>
            <person name="Miyata K."/>
            <person name="Fedorova E."/>
            <person name="Kohlen W."/>
            <person name="Bisseling T."/>
            <person name="Smit S."/>
            <person name="Geurts R."/>
        </authorList>
    </citation>
    <scope>NUCLEOTIDE SEQUENCE [LARGE SCALE GENOMIC DNA]</scope>
    <source>
        <strain evidence="7">cv. RG33-2</strain>
    </source>
</reference>
<keyword evidence="7" id="KW-1185">Reference proteome</keyword>
<dbReference type="Pfam" id="PF03131">
    <property type="entry name" value="bZIP_Maf"/>
    <property type="match status" value="1"/>
</dbReference>
<proteinExistence type="predicted"/>
<evidence type="ECO:0000259" key="5">
    <source>
        <dbReference type="SMART" id="SM00338"/>
    </source>
</evidence>
<evidence type="ECO:0000256" key="1">
    <source>
        <dbReference type="ARBA" id="ARBA00023015"/>
    </source>
</evidence>
<dbReference type="GO" id="GO:0003700">
    <property type="term" value="F:DNA-binding transcription factor activity"/>
    <property type="evidence" value="ECO:0007669"/>
    <property type="project" value="InterPro"/>
</dbReference>
<keyword evidence="3" id="KW-0804">Transcription</keyword>
<name>A0A2P5EK16_TREOI</name>
<keyword evidence="1" id="KW-0805">Transcription regulation</keyword>
<dbReference type="GO" id="GO:0005634">
    <property type="term" value="C:nucleus"/>
    <property type="evidence" value="ECO:0007669"/>
    <property type="project" value="TreeGrafter"/>
</dbReference>
<evidence type="ECO:0000256" key="2">
    <source>
        <dbReference type="ARBA" id="ARBA00023125"/>
    </source>
</evidence>
<dbReference type="SUPFAM" id="SSF57959">
    <property type="entry name" value="Leucine zipper domain"/>
    <property type="match status" value="1"/>
</dbReference>
<sequence length="99" mass="11471">MGLSLWRICIPLSTPYTKRLRRTLKNREYSLNYGPKQLQYIIGLEAKVEHLQAEVKINSPRIEYSARENSLLTEENFSMKQKLLAMSGELVFKEGSPLI</sequence>
<gene>
    <name evidence="6" type="ORF">TorRG33x02_183710</name>
</gene>
<dbReference type="GO" id="GO:0045893">
    <property type="term" value="P:positive regulation of DNA-templated transcription"/>
    <property type="evidence" value="ECO:0007669"/>
    <property type="project" value="TreeGrafter"/>
</dbReference>
<comment type="caution">
    <text evidence="6">The sequence shown here is derived from an EMBL/GenBank/DDBJ whole genome shotgun (WGS) entry which is preliminary data.</text>
</comment>
<feature type="domain" description="BZIP" evidence="5">
    <location>
        <begin position="14"/>
        <end position="78"/>
    </location>
</feature>
<dbReference type="InterPro" id="IPR052483">
    <property type="entry name" value="bZIP_transcription_regulators"/>
</dbReference>
<dbReference type="STRING" id="63057.A0A2P5EK16"/>
<dbReference type="Proteomes" id="UP000237000">
    <property type="component" value="Unassembled WGS sequence"/>
</dbReference>
<dbReference type="SMART" id="SM00338">
    <property type="entry name" value="BRLZ"/>
    <property type="match status" value="1"/>
</dbReference>
<protein>
    <submittedName>
        <fullName evidence="6">Basic leucine zipper domain, Maf-type</fullName>
    </submittedName>
</protein>
<dbReference type="InParanoid" id="A0A2P5EK16"/>
<dbReference type="GO" id="GO:0003677">
    <property type="term" value="F:DNA binding"/>
    <property type="evidence" value="ECO:0007669"/>
    <property type="project" value="UniProtKB-KW"/>
</dbReference>
<evidence type="ECO:0000256" key="4">
    <source>
        <dbReference type="ARBA" id="ARBA00023242"/>
    </source>
</evidence>
<dbReference type="InterPro" id="IPR004826">
    <property type="entry name" value="bZIP_Maf"/>
</dbReference>
<evidence type="ECO:0000313" key="6">
    <source>
        <dbReference type="EMBL" id="PON85907.1"/>
    </source>
</evidence>
<dbReference type="OrthoDB" id="1190610at2759"/>
<dbReference type="EMBL" id="JXTC01000141">
    <property type="protein sequence ID" value="PON85907.1"/>
    <property type="molecule type" value="Genomic_DNA"/>
</dbReference>
<dbReference type="Gene3D" id="1.20.5.170">
    <property type="match status" value="1"/>
</dbReference>
<evidence type="ECO:0000313" key="7">
    <source>
        <dbReference type="Proteomes" id="UP000237000"/>
    </source>
</evidence>
<accession>A0A2P5EK16</accession>
<keyword evidence="2" id="KW-0238">DNA-binding</keyword>
<evidence type="ECO:0000256" key="3">
    <source>
        <dbReference type="ARBA" id="ARBA00023163"/>
    </source>
</evidence>
<organism evidence="6 7">
    <name type="scientific">Trema orientale</name>
    <name type="common">Charcoal tree</name>
    <name type="synonym">Celtis orientalis</name>
    <dbReference type="NCBI Taxonomy" id="63057"/>
    <lineage>
        <taxon>Eukaryota</taxon>
        <taxon>Viridiplantae</taxon>
        <taxon>Streptophyta</taxon>
        <taxon>Embryophyta</taxon>
        <taxon>Tracheophyta</taxon>
        <taxon>Spermatophyta</taxon>
        <taxon>Magnoliopsida</taxon>
        <taxon>eudicotyledons</taxon>
        <taxon>Gunneridae</taxon>
        <taxon>Pentapetalae</taxon>
        <taxon>rosids</taxon>
        <taxon>fabids</taxon>
        <taxon>Rosales</taxon>
        <taxon>Cannabaceae</taxon>
        <taxon>Trema</taxon>
    </lineage>
</organism>
<dbReference type="InterPro" id="IPR046347">
    <property type="entry name" value="bZIP_sf"/>
</dbReference>
<dbReference type="PANTHER" id="PTHR46391">
    <property type="entry name" value="BASIC LEUCINE ZIPPER 34"/>
    <property type="match status" value="1"/>
</dbReference>